<dbReference type="InterPro" id="IPR041078">
    <property type="entry name" value="Plavaka"/>
</dbReference>
<name>A0A9P5Y9H0_9AGAR</name>
<dbReference type="OrthoDB" id="3232941at2759"/>
<accession>A0A9P5Y9H0</accession>
<reference evidence="1" key="1">
    <citation type="submission" date="2020-11" db="EMBL/GenBank/DDBJ databases">
        <authorList>
            <consortium name="DOE Joint Genome Institute"/>
            <person name="Ahrendt S."/>
            <person name="Riley R."/>
            <person name="Andreopoulos W."/>
            <person name="Labutti K."/>
            <person name="Pangilinan J."/>
            <person name="Ruiz-Duenas F.J."/>
            <person name="Barrasa J.M."/>
            <person name="Sanchez-Garcia M."/>
            <person name="Camarero S."/>
            <person name="Miyauchi S."/>
            <person name="Serrano A."/>
            <person name="Linde D."/>
            <person name="Babiker R."/>
            <person name="Drula E."/>
            <person name="Ayuso-Fernandez I."/>
            <person name="Pacheco R."/>
            <person name="Padilla G."/>
            <person name="Ferreira P."/>
            <person name="Barriuso J."/>
            <person name="Kellner H."/>
            <person name="Castanera R."/>
            <person name="Alfaro M."/>
            <person name="Ramirez L."/>
            <person name="Pisabarro A.G."/>
            <person name="Kuo A."/>
            <person name="Tritt A."/>
            <person name="Lipzen A."/>
            <person name="He G."/>
            <person name="Yan M."/>
            <person name="Ng V."/>
            <person name="Cullen D."/>
            <person name="Martin F."/>
            <person name="Rosso M.-N."/>
            <person name="Henrissat B."/>
            <person name="Hibbett D."/>
            <person name="Martinez A.T."/>
            <person name="Grigoriev I.V."/>
        </authorList>
    </citation>
    <scope>NUCLEOTIDE SEQUENCE</scope>
    <source>
        <strain evidence="1">CBS 247.69</strain>
    </source>
</reference>
<organism evidence="1 2">
    <name type="scientific">Collybia nuda</name>
    <dbReference type="NCBI Taxonomy" id="64659"/>
    <lineage>
        <taxon>Eukaryota</taxon>
        <taxon>Fungi</taxon>
        <taxon>Dikarya</taxon>
        <taxon>Basidiomycota</taxon>
        <taxon>Agaricomycotina</taxon>
        <taxon>Agaricomycetes</taxon>
        <taxon>Agaricomycetidae</taxon>
        <taxon>Agaricales</taxon>
        <taxon>Tricholomatineae</taxon>
        <taxon>Clitocybaceae</taxon>
        <taxon>Collybia</taxon>
    </lineage>
</organism>
<feature type="non-terminal residue" evidence="1">
    <location>
        <position position="108"/>
    </location>
</feature>
<gene>
    <name evidence="1" type="ORF">BDZ94DRAFT_1148548</name>
</gene>
<comment type="caution">
    <text evidence="1">The sequence shown here is derived from an EMBL/GenBank/DDBJ whole genome shotgun (WGS) entry which is preliminary data.</text>
</comment>
<protein>
    <submittedName>
        <fullName evidence="1">Uncharacterized protein</fullName>
    </submittedName>
</protein>
<dbReference type="Pfam" id="PF18759">
    <property type="entry name" value="Plavaka"/>
    <property type="match status" value="1"/>
</dbReference>
<sequence>MEHEVSGSLNSPFWVELPYADVHLSMTPDVLHQLYQEHLIGWCQKAMSSEELDHHIQALPPAMGLHHFKNGITALSQVSGSERKHMAKILLGCVAGAMPSKAVKAVRA</sequence>
<proteinExistence type="predicted"/>
<dbReference type="Proteomes" id="UP000807353">
    <property type="component" value="Unassembled WGS sequence"/>
</dbReference>
<evidence type="ECO:0000313" key="2">
    <source>
        <dbReference type="Proteomes" id="UP000807353"/>
    </source>
</evidence>
<dbReference type="AlphaFoldDB" id="A0A9P5Y9H0"/>
<dbReference type="EMBL" id="MU150244">
    <property type="protein sequence ID" value="KAF9465843.1"/>
    <property type="molecule type" value="Genomic_DNA"/>
</dbReference>
<evidence type="ECO:0000313" key="1">
    <source>
        <dbReference type="EMBL" id="KAF9465843.1"/>
    </source>
</evidence>
<keyword evidence="2" id="KW-1185">Reference proteome</keyword>